<dbReference type="EMBL" id="PEBX01000033">
    <property type="protein sequence ID" value="PTQ56319.1"/>
    <property type="molecule type" value="Genomic_DNA"/>
</dbReference>
<dbReference type="GO" id="GO:0015297">
    <property type="term" value="F:antiporter activity"/>
    <property type="evidence" value="ECO:0007669"/>
    <property type="project" value="UniProtKB-KW"/>
</dbReference>
<evidence type="ECO:0000256" key="3">
    <source>
        <dbReference type="ARBA" id="ARBA00022448"/>
    </source>
</evidence>
<gene>
    <name evidence="13" type="ORF">BSOLF_0354</name>
</gene>
<protein>
    <submittedName>
        <fullName evidence="13">Na(+)/H(+) antiporter</fullName>
    </submittedName>
</protein>
<name>A0A2R6Y0V6_9BACL</name>
<feature type="transmembrane region" description="Helical" evidence="11">
    <location>
        <begin position="6"/>
        <end position="26"/>
    </location>
</feature>
<evidence type="ECO:0000256" key="9">
    <source>
        <dbReference type="ARBA" id="ARBA00023136"/>
    </source>
</evidence>
<dbReference type="Pfam" id="PF00999">
    <property type="entry name" value="Na_H_Exchanger"/>
    <property type="match status" value="1"/>
</dbReference>
<feature type="transmembrane region" description="Helical" evidence="11">
    <location>
        <begin position="391"/>
        <end position="413"/>
    </location>
</feature>
<evidence type="ECO:0000313" key="14">
    <source>
        <dbReference type="Proteomes" id="UP000244338"/>
    </source>
</evidence>
<dbReference type="GO" id="GO:0016020">
    <property type="term" value="C:membrane"/>
    <property type="evidence" value="ECO:0007669"/>
    <property type="project" value="UniProtKB-SubCell"/>
</dbReference>
<feature type="transmembrane region" description="Helical" evidence="11">
    <location>
        <begin position="143"/>
        <end position="162"/>
    </location>
</feature>
<keyword evidence="10" id="KW-0739">Sodium transport</keyword>
<feature type="transmembrane region" description="Helical" evidence="11">
    <location>
        <begin position="72"/>
        <end position="90"/>
    </location>
</feature>
<dbReference type="PANTHER" id="PTHR43562:SF3">
    <property type="entry name" value="SODIUM ION_PROTON EXCHANGER (EUROFUNG)"/>
    <property type="match status" value="1"/>
</dbReference>
<evidence type="ECO:0000256" key="11">
    <source>
        <dbReference type="SAM" id="Phobius"/>
    </source>
</evidence>
<feature type="transmembrane region" description="Helical" evidence="11">
    <location>
        <begin position="174"/>
        <end position="198"/>
    </location>
</feature>
<dbReference type="AlphaFoldDB" id="A0A2R6Y0V6"/>
<keyword evidence="8" id="KW-0406">Ion transport</keyword>
<evidence type="ECO:0000256" key="1">
    <source>
        <dbReference type="ARBA" id="ARBA00004141"/>
    </source>
</evidence>
<dbReference type="Proteomes" id="UP000244338">
    <property type="component" value="Unassembled WGS sequence"/>
</dbReference>
<dbReference type="GO" id="GO:0006814">
    <property type="term" value="P:sodium ion transport"/>
    <property type="evidence" value="ECO:0007669"/>
    <property type="project" value="UniProtKB-KW"/>
</dbReference>
<evidence type="ECO:0000256" key="7">
    <source>
        <dbReference type="ARBA" id="ARBA00023053"/>
    </source>
</evidence>
<evidence type="ECO:0000256" key="6">
    <source>
        <dbReference type="ARBA" id="ARBA00022989"/>
    </source>
</evidence>
<feature type="transmembrane region" description="Helical" evidence="11">
    <location>
        <begin position="249"/>
        <end position="267"/>
    </location>
</feature>
<evidence type="ECO:0000259" key="12">
    <source>
        <dbReference type="Pfam" id="PF00999"/>
    </source>
</evidence>
<evidence type="ECO:0000256" key="8">
    <source>
        <dbReference type="ARBA" id="ARBA00023065"/>
    </source>
</evidence>
<reference evidence="14" key="1">
    <citation type="journal article" date="2018" name="Sci. Rep.">
        <title>Lignite coal burning seam in the remote Altai Mountains harbors a hydrogen-driven thermophilic microbial community.</title>
        <authorList>
            <person name="Kadnikov V.V."/>
            <person name="Mardanov A.V."/>
            <person name="Ivasenko D.A."/>
            <person name="Antsiferov D.V."/>
            <person name="Beletsky A.V."/>
            <person name="Karnachuk O.V."/>
            <person name="Ravin N.V."/>
        </authorList>
    </citation>
    <scope>NUCLEOTIDE SEQUENCE [LARGE SCALE GENOMIC DNA]</scope>
</reference>
<feature type="transmembrane region" description="Helical" evidence="11">
    <location>
        <begin position="273"/>
        <end position="288"/>
    </location>
</feature>
<sequence length="438" mass="49522">MFGLVPSVLVQTLFSLSLFLFVARLFGTMAEKIWMPRVMGEVMAGYLIGPHLLGLWMKDAWKAYLPSSEAPILGFLATLGLLFLMLDTGFEFEKPSRLVRSVHFFTLIIITTIPALITVYVLLPWTPLIHHVGSSHHLEAFRLILSISVAITAVPILAKLFQDLNITHTRFAQTVISVASFHDLLLWGALSVALAWGSSSFSETWGSTSWITMAGWELLKPILITLMVMTFSFIITWLVLRLTLFQKRSVPLCVLLLLLFFLSAWSYQWKVEGFFVPLLIGVTVRIFLPEHNIQMFKQAISPFTRSWLAPLFFVSVGYQLTFGEGFTWRLWVFYMLFALSIQGLFVFLGSKLLMRQSLRDSLHYAIVFSERGIPGIVVASIAYQYGLIDQALYTTLVLFALFSALVVGIWFYIGRALGWVLPGGEHMHQAYPNVEASK</sequence>
<evidence type="ECO:0000256" key="2">
    <source>
        <dbReference type="ARBA" id="ARBA00005551"/>
    </source>
</evidence>
<dbReference type="PANTHER" id="PTHR43562">
    <property type="entry name" value="NAPA-TYPE SODIUM/HYDROGEN ANTIPORTER"/>
    <property type="match status" value="1"/>
</dbReference>
<comment type="similarity">
    <text evidence="2">Belongs to the monovalent cation:proton antiporter 2 (CPA2) transporter (TC 2.A.37) family.</text>
</comment>
<keyword evidence="4" id="KW-0050">Antiport</keyword>
<accession>A0A2R6Y0V6</accession>
<dbReference type="InterPro" id="IPR006153">
    <property type="entry name" value="Cation/H_exchanger_TM"/>
</dbReference>
<dbReference type="Gene3D" id="1.20.1530.20">
    <property type="match status" value="1"/>
</dbReference>
<keyword evidence="3" id="KW-0813">Transport</keyword>
<evidence type="ECO:0000256" key="4">
    <source>
        <dbReference type="ARBA" id="ARBA00022449"/>
    </source>
</evidence>
<dbReference type="GO" id="GO:1902600">
    <property type="term" value="P:proton transmembrane transport"/>
    <property type="evidence" value="ECO:0007669"/>
    <property type="project" value="InterPro"/>
</dbReference>
<feature type="transmembrane region" description="Helical" evidence="11">
    <location>
        <begin position="330"/>
        <end position="350"/>
    </location>
</feature>
<keyword evidence="7" id="KW-0915">Sodium</keyword>
<feature type="transmembrane region" description="Helical" evidence="11">
    <location>
        <begin position="218"/>
        <end position="240"/>
    </location>
</feature>
<organism evidence="13 14">
    <name type="scientific">Candidatus Carbonibacillus altaicus</name>
    <dbReference type="NCBI Taxonomy" id="2163959"/>
    <lineage>
        <taxon>Bacteria</taxon>
        <taxon>Bacillati</taxon>
        <taxon>Bacillota</taxon>
        <taxon>Bacilli</taxon>
        <taxon>Bacillales</taxon>
        <taxon>Candidatus Carbonibacillus</taxon>
    </lineage>
</organism>
<comment type="caution">
    <text evidence="13">The sequence shown here is derived from an EMBL/GenBank/DDBJ whole genome shotgun (WGS) entry which is preliminary data.</text>
</comment>
<feature type="transmembrane region" description="Helical" evidence="11">
    <location>
        <begin position="300"/>
        <end position="318"/>
    </location>
</feature>
<keyword evidence="5 11" id="KW-0812">Transmembrane</keyword>
<evidence type="ECO:0000313" key="13">
    <source>
        <dbReference type="EMBL" id="PTQ56319.1"/>
    </source>
</evidence>
<feature type="domain" description="Cation/H+ exchanger transmembrane" evidence="12">
    <location>
        <begin position="22"/>
        <end position="411"/>
    </location>
</feature>
<keyword evidence="6 11" id="KW-1133">Transmembrane helix</keyword>
<feature type="transmembrane region" description="Helical" evidence="11">
    <location>
        <begin position="102"/>
        <end position="123"/>
    </location>
</feature>
<dbReference type="InterPro" id="IPR038770">
    <property type="entry name" value="Na+/solute_symporter_sf"/>
</dbReference>
<evidence type="ECO:0000256" key="10">
    <source>
        <dbReference type="ARBA" id="ARBA00023201"/>
    </source>
</evidence>
<comment type="subcellular location">
    <subcellularLocation>
        <location evidence="1">Membrane</location>
        <topology evidence="1">Multi-pass membrane protein</topology>
    </subcellularLocation>
</comment>
<feature type="transmembrane region" description="Helical" evidence="11">
    <location>
        <begin position="38"/>
        <end position="57"/>
    </location>
</feature>
<evidence type="ECO:0000256" key="5">
    <source>
        <dbReference type="ARBA" id="ARBA00022692"/>
    </source>
</evidence>
<keyword evidence="9 11" id="KW-0472">Membrane</keyword>
<proteinExistence type="inferred from homology"/>